<proteinExistence type="predicted"/>
<evidence type="ECO:0000313" key="2">
    <source>
        <dbReference type="Proteomes" id="UP000265926"/>
    </source>
</evidence>
<dbReference type="Proteomes" id="UP000265926">
    <property type="component" value="Unassembled WGS sequence"/>
</dbReference>
<dbReference type="RefSeq" id="WP_119438482.1">
    <property type="nucleotide sequence ID" value="NZ_QWGR01000007.1"/>
</dbReference>
<protein>
    <recommendedName>
        <fullName evidence="3">Capsule assembly Wzi family protein</fullName>
    </recommendedName>
</protein>
<evidence type="ECO:0000313" key="1">
    <source>
        <dbReference type="EMBL" id="RIJ47596.1"/>
    </source>
</evidence>
<evidence type="ECO:0008006" key="3">
    <source>
        <dbReference type="Google" id="ProtNLM"/>
    </source>
</evidence>
<dbReference type="InterPro" id="IPR026950">
    <property type="entry name" value="Caps_assemb_Wzi"/>
</dbReference>
<name>A0A399SU49_9BACT</name>
<dbReference type="Gene3D" id="2.40.160.130">
    <property type="entry name" value="Capsule assembly protein Wzi"/>
    <property type="match status" value="1"/>
</dbReference>
<comment type="caution">
    <text evidence="1">The sequence shown here is derived from an EMBL/GenBank/DDBJ whole genome shotgun (WGS) entry which is preliminary data.</text>
</comment>
<dbReference type="OrthoDB" id="596512at2"/>
<keyword evidence="2" id="KW-1185">Reference proteome</keyword>
<accession>A0A399SU49</accession>
<dbReference type="Pfam" id="PF14052">
    <property type="entry name" value="Caps_assemb_Wzi"/>
    <property type="match status" value="1"/>
</dbReference>
<organism evidence="1 2">
    <name type="scientific">Maribellus luteus</name>
    <dbReference type="NCBI Taxonomy" id="2305463"/>
    <lineage>
        <taxon>Bacteria</taxon>
        <taxon>Pseudomonadati</taxon>
        <taxon>Bacteroidota</taxon>
        <taxon>Bacteroidia</taxon>
        <taxon>Marinilabiliales</taxon>
        <taxon>Prolixibacteraceae</taxon>
        <taxon>Maribellus</taxon>
    </lineage>
</organism>
<dbReference type="InterPro" id="IPR038636">
    <property type="entry name" value="Wzi_sf"/>
</dbReference>
<dbReference type="AlphaFoldDB" id="A0A399SU49"/>
<sequence>MKTVIPSFAKKILGKRLLFFAFLFLSVYQGSGQNMDLSFHSLAGTNNRLPFWLWANQLGRYTSENETIQNLEFNGNYNKAIGESAFRISSGVRLNLLLANNNDVRFTELYGGLGWKSLQLNFGAFSDQERYEGLSTTNGNMASSRNARPHPKIRAGFNRFVPVNTWFSIYGFYEEGLLNDNRYVENSHLHRKALYLRFGQAASWQLTAGLEHFVMWGGTHPTYGELQEWEAYFDYVLGKAGGENALPTDKANVAGNSYGTYQLEIKKEWNRFAATLYLSHPFDDKSGMEWDNYKDNLYGLYLTGKSERPLIKSLLLEYFHTKNQSGSTHLVPKPDGELHGRGLDNYYNHGVYRSGVTYHQMAMVSPLFGPLNDSEGISMGFENTRFSGFHIGAIGFLTESIRWKTMLTYSNNFGQYKSGGLDTYQPSRKQAMSLLELSWQPYGKDLEFGASVAADHGSLYDQGKSTTRLGAMLSVKWHILK</sequence>
<reference evidence="1 2" key="1">
    <citation type="submission" date="2018-08" db="EMBL/GenBank/DDBJ databases">
        <title>Pallidiluteibacterium maritimus gen. nov., sp. nov., isolated from coastal sediment.</title>
        <authorList>
            <person name="Zhou L.Y."/>
        </authorList>
    </citation>
    <scope>NUCLEOTIDE SEQUENCE [LARGE SCALE GENOMIC DNA]</scope>
    <source>
        <strain evidence="1 2">XSD2</strain>
    </source>
</reference>
<dbReference type="EMBL" id="QWGR01000007">
    <property type="protein sequence ID" value="RIJ47596.1"/>
    <property type="molecule type" value="Genomic_DNA"/>
</dbReference>
<gene>
    <name evidence="1" type="ORF">D1614_13500</name>
</gene>